<dbReference type="FunFam" id="3.40.50.720:FF:000084">
    <property type="entry name" value="Short-chain dehydrogenase reductase"/>
    <property type="match status" value="1"/>
</dbReference>
<evidence type="ECO:0000313" key="3">
    <source>
        <dbReference type="EMBL" id="RAH99145.1"/>
    </source>
</evidence>
<keyword evidence="2" id="KW-0560">Oxidoreductase</keyword>
<organism evidence="3 4">
    <name type="scientific">Acuticoccus sediminis</name>
    <dbReference type="NCBI Taxonomy" id="2184697"/>
    <lineage>
        <taxon>Bacteria</taxon>
        <taxon>Pseudomonadati</taxon>
        <taxon>Pseudomonadota</taxon>
        <taxon>Alphaproteobacteria</taxon>
        <taxon>Hyphomicrobiales</taxon>
        <taxon>Amorphaceae</taxon>
        <taxon>Acuticoccus</taxon>
    </lineage>
</organism>
<dbReference type="RefSeq" id="WP_111349178.1">
    <property type="nucleotide sequence ID" value="NZ_QHHQ01000005.1"/>
</dbReference>
<evidence type="ECO:0000313" key="4">
    <source>
        <dbReference type="Proteomes" id="UP000249590"/>
    </source>
</evidence>
<dbReference type="InterPro" id="IPR036291">
    <property type="entry name" value="NAD(P)-bd_dom_sf"/>
</dbReference>
<name>A0A8B2NIC5_9HYPH</name>
<dbReference type="GO" id="GO:0016491">
    <property type="term" value="F:oxidoreductase activity"/>
    <property type="evidence" value="ECO:0007669"/>
    <property type="project" value="UniProtKB-KW"/>
</dbReference>
<dbReference type="Pfam" id="PF13561">
    <property type="entry name" value="adh_short_C2"/>
    <property type="match status" value="1"/>
</dbReference>
<dbReference type="CDD" id="cd05233">
    <property type="entry name" value="SDR_c"/>
    <property type="match status" value="1"/>
</dbReference>
<dbReference type="Gene3D" id="3.40.50.720">
    <property type="entry name" value="NAD(P)-binding Rossmann-like Domain"/>
    <property type="match status" value="1"/>
</dbReference>
<dbReference type="AlphaFoldDB" id="A0A8B2NIC5"/>
<proteinExistence type="inferred from homology"/>
<dbReference type="EMBL" id="QHHQ01000005">
    <property type="protein sequence ID" value="RAH99145.1"/>
    <property type="molecule type" value="Genomic_DNA"/>
</dbReference>
<dbReference type="PANTHER" id="PTHR43639:SF1">
    <property type="entry name" value="SHORT-CHAIN DEHYDROGENASE_REDUCTASE FAMILY PROTEIN"/>
    <property type="match status" value="1"/>
</dbReference>
<comment type="caution">
    <text evidence="3">The sequence shown here is derived from an EMBL/GenBank/DDBJ whole genome shotgun (WGS) entry which is preliminary data.</text>
</comment>
<sequence>MTNTIITGGSRGIGAATVRRAAEAGHAICFSYGRDRASADAVVAEAEALGAKAIAVQADMGSEVGVLSLFAACDEAFGAPDVLVNNAGVSGRNGPIVDLPADDLERLLAVNVAGYVLCCREAVRRMSTKRGGRGGSIVNVGSRAAQLGGAHTWVHYAASKGAVDSLSIGLSIEVAREGIRVNSVRPGLINTEIHANAGMPERIATMGPKLPMGRAGTPEEVANLILWLASDEASYVSGAVIDVGGAR</sequence>
<comment type="similarity">
    <text evidence="1">Belongs to the short-chain dehydrogenases/reductases (SDR) family.</text>
</comment>
<keyword evidence="4" id="KW-1185">Reference proteome</keyword>
<dbReference type="PRINTS" id="PR00080">
    <property type="entry name" value="SDRFAMILY"/>
</dbReference>
<dbReference type="OrthoDB" id="20590at2"/>
<gene>
    <name evidence="3" type="ORF">DLJ53_21595</name>
</gene>
<reference evidence="3 4" key="1">
    <citation type="submission" date="2018-05" db="EMBL/GenBank/DDBJ databases">
        <title>Acuticoccus sediminis sp. nov., isolated from deep-sea sediment of Indian Ocean.</title>
        <authorList>
            <person name="Liu X."/>
            <person name="Lai Q."/>
            <person name="Du Y."/>
            <person name="Sun F."/>
            <person name="Zhang X."/>
            <person name="Wang S."/>
            <person name="Shao Z."/>
        </authorList>
    </citation>
    <scope>NUCLEOTIDE SEQUENCE [LARGE SCALE GENOMIC DNA]</scope>
    <source>
        <strain evidence="3 4">PTG4-2</strain>
    </source>
</reference>
<dbReference type="InterPro" id="IPR002347">
    <property type="entry name" value="SDR_fam"/>
</dbReference>
<dbReference type="PRINTS" id="PR00081">
    <property type="entry name" value="GDHRDH"/>
</dbReference>
<evidence type="ECO:0000256" key="2">
    <source>
        <dbReference type="ARBA" id="ARBA00023002"/>
    </source>
</evidence>
<evidence type="ECO:0000256" key="1">
    <source>
        <dbReference type="ARBA" id="ARBA00006484"/>
    </source>
</evidence>
<dbReference type="Proteomes" id="UP000249590">
    <property type="component" value="Unassembled WGS sequence"/>
</dbReference>
<accession>A0A8B2NIC5</accession>
<protein>
    <submittedName>
        <fullName evidence="3">NAD(P)-dependent oxidoreductase</fullName>
    </submittedName>
</protein>
<dbReference type="SUPFAM" id="SSF51735">
    <property type="entry name" value="NAD(P)-binding Rossmann-fold domains"/>
    <property type="match status" value="1"/>
</dbReference>
<dbReference type="PANTHER" id="PTHR43639">
    <property type="entry name" value="OXIDOREDUCTASE, SHORT-CHAIN DEHYDROGENASE/REDUCTASE FAMILY (AFU_ORTHOLOGUE AFUA_5G02870)"/>
    <property type="match status" value="1"/>
</dbReference>